<gene>
    <name evidence="4" type="ORF">B4U79_11848</name>
</gene>
<dbReference type="SMART" id="SM00300">
    <property type="entry name" value="ChSh"/>
    <property type="match status" value="1"/>
</dbReference>
<keyword evidence="5" id="KW-1185">Reference proteome</keyword>
<comment type="subcellular location">
    <subcellularLocation>
        <location evidence="1">Nucleus</location>
    </subcellularLocation>
</comment>
<dbReference type="Gene3D" id="2.40.50.40">
    <property type="match status" value="1"/>
</dbReference>
<protein>
    <recommendedName>
        <fullName evidence="3">Chromo shadow domain-containing protein</fullName>
    </recommendedName>
</protein>
<organism evidence="4 5">
    <name type="scientific">Dinothrombium tinctorium</name>
    <dbReference type="NCBI Taxonomy" id="1965070"/>
    <lineage>
        <taxon>Eukaryota</taxon>
        <taxon>Metazoa</taxon>
        <taxon>Ecdysozoa</taxon>
        <taxon>Arthropoda</taxon>
        <taxon>Chelicerata</taxon>
        <taxon>Arachnida</taxon>
        <taxon>Acari</taxon>
        <taxon>Acariformes</taxon>
        <taxon>Trombidiformes</taxon>
        <taxon>Prostigmata</taxon>
        <taxon>Anystina</taxon>
        <taxon>Parasitengona</taxon>
        <taxon>Trombidioidea</taxon>
        <taxon>Trombidiidae</taxon>
        <taxon>Dinothrombium</taxon>
    </lineage>
</organism>
<evidence type="ECO:0000256" key="1">
    <source>
        <dbReference type="ARBA" id="ARBA00004123"/>
    </source>
</evidence>
<dbReference type="GO" id="GO:0005694">
    <property type="term" value="C:chromosome"/>
    <property type="evidence" value="ECO:0007669"/>
    <property type="project" value="UniProtKB-ARBA"/>
</dbReference>
<dbReference type="CDD" id="cd00034">
    <property type="entry name" value="CSD"/>
    <property type="match status" value="1"/>
</dbReference>
<accession>A0A443QIU1</accession>
<evidence type="ECO:0000259" key="3">
    <source>
        <dbReference type="SMART" id="SM00300"/>
    </source>
</evidence>
<evidence type="ECO:0000313" key="4">
    <source>
        <dbReference type="EMBL" id="RWS02928.1"/>
    </source>
</evidence>
<dbReference type="OrthoDB" id="433924at2759"/>
<proteinExistence type="predicted"/>
<feature type="domain" description="Chromo shadow" evidence="3">
    <location>
        <begin position="3"/>
        <end position="66"/>
    </location>
</feature>
<feature type="non-terminal residue" evidence="4">
    <location>
        <position position="77"/>
    </location>
</feature>
<name>A0A443QIU1_9ACAR</name>
<dbReference type="EMBL" id="NCKU01007051">
    <property type="protein sequence ID" value="RWS02928.1"/>
    <property type="molecule type" value="Genomic_DNA"/>
</dbReference>
<comment type="caution">
    <text evidence="4">The sequence shown here is derived from an EMBL/GenBank/DDBJ whole genome shotgun (WGS) entry which is preliminary data.</text>
</comment>
<keyword evidence="2" id="KW-0539">Nucleus</keyword>
<dbReference type="InterPro" id="IPR008251">
    <property type="entry name" value="Chromo_shadow_dom"/>
</dbReference>
<dbReference type="Pfam" id="PF01393">
    <property type="entry name" value="Chromo_shadow"/>
    <property type="match status" value="1"/>
</dbReference>
<dbReference type="InterPro" id="IPR016197">
    <property type="entry name" value="Chromo-like_dom_sf"/>
</dbReference>
<dbReference type="AlphaFoldDB" id="A0A443QIU1"/>
<evidence type="ECO:0000313" key="5">
    <source>
        <dbReference type="Proteomes" id="UP000285301"/>
    </source>
</evidence>
<dbReference type="SUPFAM" id="SSF54160">
    <property type="entry name" value="Chromo domain-like"/>
    <property type="match status" value="1"/>
</dbReference>
<dbReference type="STRING" id="1965070.A0A443QIU1"/>
<dbReference type="GO" id="GO:0005634">
    <property type="term" value="C:nucleus"/>
    <property type="evidence" value="ECO:0007669"/>
    <property type="project" value="UniProtKB-SubCell"/>
</dbReference>
<evidence type="ECO:0000256" key="2">
    <source>
        <dbReference type="ARBA" id="ARBA00023242"/>
    </source>
</evidence>
<reference evidence="4 5" key="1">
    <citation type="journal article" date="2018" name="Gigascience">
        <title>Genomes of trombidid mites reveal novel predicted allergens and laterally-transferred genes associated with secondary metabolism.</title>
        <authorList>
            <person name="Dong X."/>
            <person name="Chaisiri K."/>
            <person name="Xia D."/>
            <person name="Armstrong S.D."/>
            <person name="Fang Y."/>
            <person name="Donnelly M.J."/>
            <person name="Kadowaki T."/>
            <person name="McGarry J.W."/>
            <person name="Darby A.C."/>
            <person name="Makepeace B.L."/>
        </authorList>
    </citation>
    <scope>NUCLEOTIDE SEQUENCE [LARGE SCALE GENOMIC DNA]</scope>
    <source>
        <strain evidence="4">UoL-WK</strain>
    </source>
</reference>
<dbReference type="Proteomes" id="UP000285301">
    <property type="component" value="Unassembled WGS sequence"/>
</dbReference>
<sequence length="77" mass="8940">MKTGLDEGLIPEKIVGITEFSGLLLHYVEWTDKTKQHELIPSEIMAQRFPQLVIKFYEQHVETTSLFQEMPSSFLKS</sequence>